<name>A0ABQ9GSG3_9NEOP</name>
<keyword evidence="3" id="KW-1185">Reference proteome</keyword>
<evidence type="ECO:0000313" key="2">
    <source>
        <dbReference type="EMBL" id="KAJ8874929.1"/>
    </source>
</evidence>
<gene>
    <name evidence="2" type="ORF">PR048_022819</name>
</gene>
<feature type="region of interest" description="Disordered" evidence="1">
    <location>
        <begin position="49"/>
        <end position="71"/>
    </location>
</feature>
<protein>
    <recommendedName>
        <fullName evidence="4">Transposase</fullName>
    </recommendedName>
</protein>
<evidence type="ECO:0008006" key="4">
    <source>
        <dbReference type="Google" id="ProtNLM"/>
    </source>
</evidence>
<evidence type="ECO:0000313" key="3">
    <source>
        <dbReference type="Proteomes" id="UP001159363"/>
    </source>
</evidence>
<dbReference type="Proteomes" id="UP001159363">
    <property type="component" value="Chromosome 8"/>
</dbReference>
<reference evidence="2 3" key="1">
    <citation type="submission" date="2023-02" db="EMBL/GenBank/DDBJ databases">
        <title>LHISI_Scaffold_Assembly.</title>
        <authorList>
            <person name="Stuart O.P."/>
            <person name="Cleave R."/>
            <person name="Magrath M.J.L."/>
            <person name="Mikheyev A.S."/>
        </authorList>
    </citation>
    <scope>NUCLEOTIDE SEQUENCE [LARGE SCALE GENOMIC DNA]</scope>
    <source>
        <strain evidence="2">Daus_M_001</strain>
        <tissue evidence="2">Leg muscle</tissue>
    </source>
</reference>
<sequence length="71" mass="7942">MGTSNSRTSEFYRDMVEVFYNNLGELLDNHQYPTDRAFNVDETGLSITQSNNPHAIGHKGKRQIGVPTAAE</sequence>
<dbReference type="EMBL" id="JARBHB010000009">
    <property type="protein sequence ID" value="KAJ8874929.1"/>
    <property type="molecule type" value="Genomic_DNA"/>
</dbReference>
<organism evidence="2 3">
    <name type="scientific">Dryococelus australis</name>
    <dbReference type="NCBI Taxonomy" id="614101"/>
    <lineage>
        <taxon>Eukaryota</taxon>
        <taxon>Metazoa</taxon>
        <taxon>Ecdysozoa</taxon>
        <taxon>Arthropoda</taxon>
        <taxon>Hexapoda</taxon>
        <taxon>Insecta</taxon>
        <taxon>Pterygota</taxon>
        <taxon>Neoptera</taxon>
        <taxon>Polyneoptera</taxon>
        <taxon>Phasmatodea</taxon>
        <taxon>Verophasmatodea</taxon>
        <taxon>Anareolatae</taxon>
        <taxon>Phasmatidae</taxon>
        <taxon>Eurycanthinae</taxon>
        <taxon>Dryococelus</taxon>
    </lineage>
</organism>
<proteinExistence type="predicted"/>
<comment type="caution">
    <text evidence="2">The sequence shown here is derived from an EMBL/GenBank/DDBJ whole genome shotgun (WGS) entry which is preliminary data.</text>
</comment>
<accession>A0ABQ9GSG3</accession>
<evidence type="ECO:0000256" key="1">
    <source>
        <dbReference type="SAM" id="MobiDB-lite"/>
    </source>
</evidence>